<evidence type="ECO:0000256" key="6">
    <source>
        <dbReference type="RuleBase" id="RU361187"/>
    </source>
</evidence>
<feature type="site" description="Important for catalytic activity, responsible for pKa modulation of the active site Glu and correct orientation of both the proton donor and substrate" evidence="5">
    <location>
        <position position="137"/>
    </location>
</feature>
<evidence type="ECO:0000256" key="5">
    <source>
        <dbReference type="PIRSR" id="PIRSR606710-2"/>
    </source>
</evidence>
<evidence type="ECO:0000256" key="3">
    <source>
        <dbReference type="ARBA" id="ARBA00023295"/>
    </source>
</evidence>
<dbReference type="OrthoDB" id="9801455at2"/>
<dbReference type="InterPro" id="IPR013320">
    <property type="entry name" value="ConA-like_dom_sf"/>
</dbReference>
<dbReference type="PANTHER" id="PTHR42812">
    <property type="entry name" value="BETA-XYLOSIDASE"/>
    <property type="match status" value="1"/>
</dbReference>
<evidence type="ECO:0000259" key="7">
    <source>
        <dbReference type="Pfam" id="PF17851"/>
    </source>
</evidence>
<feature type="active site" description="Proton donor" evidence="4">
    <location>
        <position position="195"/>
    </location>
</feature>
<dbReference type="Pfam" id="PF17851">
    <property type="entry name" value="GH43_C2"/>
    <property type="match status" value="1"/>
</dbReference>
<dbReference type="InterPro" id="IPR051795">
    <property type="entry name" value="Glycosyl_Hydrlase_43"/>
</dbReference>
<comment type="similarity">
    <text evidence="1 6">Belongs to the glycosyl hydrolase 43 family.</text>
</comment>
<feature type="active site" description="Proton acceptor" evidence="4">
    <location>
        <position position="29"/>
    </location>
</feature>
<dbReference type="Pfam" id="PF04616">
    <property type="entry name" value="Glyco_hydro_43"/>
    <property type="match status" value="1"/>
</dbReference>
<reference evidence="8 9" key="1">
    <citation type="submission" date="2017-10" db="EMBL/GenBank/DDBJ databases">
        <title>The draft genome sequence of Lewinella marina KCTC 32374.</title>
        <authorList>
            <person name="Wang K."/>
        </authorList>
    </citation>
    <scope>NUCLEOTIDE SEQUENCE [LARGE SCALE GENOMIC DNA]</scope>
    <source>
        <strain evidence="8 9">MKG-38</strain>
    </source>
</reference>
<name>A0A2G0CIR4_9BACT</name>
<dbReference type="GO" id="GO:0004553">
    <property type="term" value="F:hydrolase activity, hydrolyzing O-glycosyl compounds"/>
    <property type="evidence" value="ECO:0007669"/>
    <property type="project" value="InterPro"/>
</dbReference>
<evidence type="ECO:0000256" key="4">
    <source>
        <dbReference type="PIRSR" id="PIRSR606710-1"/>
    </source>
</evidence>
<dbReference type="CDD" id="cd09001">
    <property type="entry name" value="GH43_FsAxh1-like"/>
    <property type="match status" value="1"/>
</dbReference>
<comment type="caution">
    <text evidence="8">The sequence shown here is derived from an EMBL/GenBank/DDBJ whole genome shotgun (WGS) entry which is preliminary data.</text>
</comment>
<keyword evidence="3 6" id="KW-0326">Glycosidase</keyword>
<gene>
    <name evidence="8" type="ORF">CGL56_02085</name>
</gene>
<sequence length="518" mass="57977">MVALSAQEQQPDLPAGTYRNPIIHADYSDPDVVRVGDDFYLTASSFNAAPGLPILHSRDLVNWRLINHALPRQVPLDTFARPQHGNGVWAPAIRYHDGYFYIYWGDPDFGIYMVRTQDPAGRWEDPVLVQAARGWIDPCPLWDEDGKAYLVHAFAGSRAGLKSVIVVHEMSPDGTHLLDDGVLVFDGHAHHGTIEGTKFHKSNGYYYILAPAGGVATGWQTVLRSRSVFGPYEEQVVLHQGDTDVNGPHQGAWVELANGDDWFIHFQEKQPYGRIVHLQPARWEADWLRIGVDRNRDGIGEPVAEYTVPATAHPARSVTPLATDDEFNQPRLALQWQWHANPKAEWAFPTAMGFLRLNPVINGDWRNLWEAPNLLLTKLPSESFTATTKLAFSPHHDGEQSGLIVMGRDYAYLTVEQHKGEPRLKFVHCPGAENGAAERIMATAALEGQEVFLRLSMAPGGLTQFAYSSDGQSFRTLGPPFQAREGKWIGAKMGLFANRPRHENDGGYFDYDWFRVTP</sequence>
<evidence type="ECO:0000256" key="2">
    <source>
        <dbReference type="ARBA" id="ARBA00022801"/>
    </source>
</evidence>
<dbReference type="EMBL" id="PDLO01000001">
    <property type="protein sequence ID" value="PHK99856.1"/>
    <property type="molecule type" value="Genomic_DNA"/>
</dbReference>
<dbReference type="SUPFAM" id="SSF49899">
    <property type="entry name" value="Concanavalin A-like lectins/glucanases"/>
    <property type="match status" value="1"/>
</dbReference>
<feature type="domain" description="Beta-xylosidase C-terminal Concanavalin A-like" evidence="7">
    <location>
        <begin position="325"/>
        <end position="516"/>
    </location>
</feature>
<dbReference type="InterPro" id="IPR006710">
    <property type="entry name" value="Glyco_hydro_43"/>
</dbReference>
<dbReference type="Proteomes" id="UP000226437">
    <property type="component" value="Unassembled WGS sequence"/>
</dbReference>
<dbReference type="Gene3D" id="2.115.10.20">
    <property type="entry name" value="Glycosyl hydrolase domain, family 43"/>
    <property type="match status" value="1"/>
</dbReference>
<proteinExistence type="inferred from homology"/>
<evidence type="ECO:0000256" key="1">
    <source>
        <dbReference type="ARBA" id="ARBA00009865"/>
    </source>
</evidence>
<evidence type="ECO:0000313" key="9">
    <source>
        <dbReference type="Proteomes" id="UP000226437"/>
    </source>
</evidence>
<dbReference type="Gene3D" id="2.60.120.200">
    <property type="match status" value="1"/>
</dbReference>
<evidence type="ECO:0000313" key="8">
    <source>
        <dbReference type="EMBL" id="PHK99856.1"/>
    </source>
</evidence>
<protein>
    <submittedName>
        <fullName evidence="8">Glycoside hydrolase</fullName>
    </submittedName>
</protein>
<keyword evidence="9" id="KW-1185">Reference proteome</keyword>
<dbReference type="SUPFAM" id="SSF75005">
    <property type="entry name" value="Arabinanase/levansucrase/invertase"/>
    <property type="match status" value="1"/>
</dbReference>
<dbReference type="InterPro" id="IPR041542">
    <property type="entry name" value="GH43_C2"/>
</dbReference>
<dbReference type="PANTHER" id="PTHR42812:SF12">
    <property type="entry name" value="BETA-XYLOSIDASE-RELATED"/>
    <property type="match status" value="1"/>
</dbReference>
<dbReference type="AlphaFoldDB" id="A0A2G0CIR4"/>
<organism evidence="8 9">
    <name type="scientific">Neolewinella marina</name>
    <dbReference type="NCBI Taxonomy" id="438751"/>
    <lineage>
        <taxon>Bacteria</taxon>
        <taxon>Pseudomonadati</taxon>
        <taxon>Bacteroidota</taxon>
        <taxon>Saprospiria</taxon>
        <taxon>Saprospirales</taxon>
        <taxon>Lewinellaceae</taxon>
        <taxon>Neolewinella</taxon>
    </lineage>
</organism>
<dbReference type="InterPro" id="IPR023296">
    <property type="entry name" value="Glyco_hydro_beta-prop_sf"/>
</dbReference>
<keyword evidence="2 6" id="KW-0378">Hydrolase</keyword>
<dbReference type="GO" id="GO:0005975">
    <property type="term" value="P:carbohydrate metabolic process"/>
    <property type="evidence" value="ECO:0007669"/>
    <property type="project" value="InterPro"/>
</dbReference>
<accession>A0A2G0CIR4</accession>
<dbReference type="RefSeq" id="WP_099104835.1">
    <property type="nucleotide sequence ID" value="NZ_JAATJF010000001.1"/>
</dbReference>